<dbReference type="Gene3D" id="2.40.50.100">
    <property type="match status" value="1"/>
</dbReference>
<evidence type="ECO:0000313" key="5">
    <source>
        <dbReference type="EMBL" id="PSL09378.1"/>
    </source>
</evidence>
<dbReference type="PANTHER" id="PTHR30469">
    <property type="entry name" value="MULTIDRUG RESISTANCE PROTEIN MDTA"/>
    <property type="match status" value="1"/>
</dbReference>
<dbReference type="Proteomes" id="UP000242133">
    <property type="component" value="Unassembled WGS sequence"/>
</dbReference>
<reference evidence="5 6" key="1">
    <citation type="submission" date="2018-03" db="EMBL/GenBank/DDBJ databases">
        <title>Genomic Encyclopedia of Archaeal and Bacterial Type Strains, Phase II (KMG-II): from individual species to whole genera.</title>
        <authorList>
            <person name="Goeker M."/>
        </authorList>
    </citation>
    <scope>NUCLEOTIDE SEQUENCE [LARGE SCALE GENOMIC DNA]</scope>
    <source>
        <strain evidence="5 6">DSM 17586</strain>
    </source>
</reference>
<feature type="chain" id="PRO_5015163007" evidence="2">
    <location>
        <begin position="20"/>
        <end position="362"/>
    </location>
</feature>
<dbReference type="Pfam" id="PF25989">
    <property type="entry name" value="YknX_C"/>
    <property type="match status" value="1"/>
</dbReference>
<evidence type="ECO:0000259" key="3">
    <source>
        <dbReference type="Pfam" id="PF25917"/>
    </source>
</evidence>
<dbReference type="GO" id="GO:0015562">
    <property type="term" value="F:efflux transmembrane transporter activity"/>
    <property type="evidence" value="ECO:0007669"/>
    <property type="project" value="TreeGrafter"/>
</dbReference>
<dbReference type="RefSeq" id="WP_170069381.1">
    <property type="nucleotide sequence ID" value="NZ_PYGI01000032.1"/>
</dbReference>
<dbReference type="GO" id="GO:1990281">
    <property type="term" value="C:efflux pump complex"/>
    <property type="evidence" value="ECO:0007669"/>
    <property type="project" value="TreeGrafter"/>
</dbReference>
<dbReference type="InterPro" id="IPR058637">
    <property type="entry name" value="YknX-like_C"/>
</dbReference>
<dbReference type="NCBIfam" id="TIGR01730">
    <property type="entry name" value="RND_mfp"/>
    <property type="match status" value="1"/>
</dbReference>
<protein>
    <submittedName>
        <fullName evidence="5">RND family efflux transporter MFP subunit</fullName>
    </submittedName>
</protein>
<organism evidence="5 6">
    <name type="scientific">Marinobacterium halophilum</name>
    <dbReference type="NCBI Taxonomy" id="267374"/>
    <lineage>
        <taxon>Bacteria</taxon>
        <taxon>Pseudomonadati</taxon>
        <taxon>Pseudomonadota</taxon>
        <taxon>Gammaproteobacteria</taxon>
        <taxon>Oceanospirillales</taxon>
        <taxon>Oceanospirillaceae</taxon>
        <taxon>Marinobacterium</taxon>
    </lineage>
</organism>
<dbReference type="PANTHER" id="PTHR30469:SF20">
    <property type="entry name" value="EFFLUX RND TRANSPORTER PERIPLASMIC ADAPTOR SUBUNIT"/>
    <property type="match status" value="1"/>
</dbReference>
<evidence type="ECO:0000256" key="1">
    <source>
        <dbReference type="ARBA" id="ARBA00009477"/>
    </source>
</evidence>
<comment type="similarity">
    <text evidence="1">Belongs to the membrane fusion protein (MFP) (TC 8.A.1) family.</text>
</comment>
<feature type="domain" description="YknX-like C-terminal permuted SH3-like" evidence="4">
    <location>
        <begin position="285"/>
        <end position="353"/>
    </location>
</feature>
<evidence type="ECO:0000259" key="4">
    <source>
        <dbReference type="Pfam" id="PF25989"/>
    </source>
</evidence>
<evidence type="ECO:0000256" key="2">
    <source>
        <dbReference type="SAM" id="SignalP"/>
    </source>
</evidence>
<name>A0A2P8EIT7_9GAMM</name>
<keyword evidence="6" id="KW-1185">Reference proteome</keyword>
<feature type="signal peptide" evidence="2">
    <location>
        <begin position="1"/>
        <end position="19"/>
    </location>
</feature>
<dbReference type="Gene3D" id="2.40.420.20">
    <property type="match status" value="1"/>
</dbReference>
<comment type="caution">
    <text evidence="5">The sequence shown here is derived from an EMBL/GenBank/DDBJ whole genome shotgun (WGS) entry which is preliminary data.</text>
</comment>
<dbReference type="InterPro" id="IPR058625">
    <property type="entry name" value="MdtA-like_BSH"/>
</dbReference>
<dbReference type="SUPFAM" id="SSF111369">
    <property type="entry name" value="HlyD-like secretion proteins"/>
    <property type="match status" value="1"/>
</dbReference>
<proteinExistence type="inferred from homology"/>
<evidence type="ECO:0000313" key="6">
    <source>
        <dbReference type="Proteomes" id="UP000242133"/>
    </source>
</evidence>
<accession>A0A2P8EIT7</accession>
<keyword evidence="2" id="KW-0732">Signal</keyword>
<dbReference type="PROSITE" id="PS51257">
    <property type="entry name" value="PROKAR_LIPOPROTEIN"/>
    <property type="match status" value="1"/>
</dbReference>
<dbReference type="Pfam" id="PF25917">
    <property type="entry name" value="BSH_RND"/>
    <property type="match status" value="1"/>
</dbReference>
<dbReference type="AlphaFoldDB" id="A0A2P8EIT7"/>
<dbReference type="Gene3D" id="2.40.30.170">
    <property type="match status" value="1"/>
</dbReference>
<feature type="domain" description="Multidrug resistance protein MdtA-like barrel-sandwich hybrid" evidence="3">
    <location>
        <begin position="71"/>
        <end position="195"/>
    </location>
</feature>
<dbReference type="InterPro" id="IPR006143">
    <property type="entry name" value="RND_pump_MFP"/>
</dbReference>
<sequence>MLRSQIMRLFRLRHGVLIAAIMGGLAGCDAGTDSSPPVAVEVERPARIEAVRPVQADSLVFNGTVRAAQRAEMAFKVGGRVDQVSVNEGDSVTKGDLLAQLDDREFRTALSSARAEYASADADYQRGQTIYQRSQAISKSDLEKLATKRNLAANRLREAQLAVEYTRLLAPFDGVVGRKLVDDFAQVSANQTVVVVQNLQDLEVVIQVPDKVVLQRQREQQVVANIAGLPQAFPLSLRFFATEADPVTQTYQVVFGLGDKGDARVLPGMSVQVSSIGGSDEAAGVAVPLTAILPDNQGQQYVWRVTAEGRAQRQNVEVGTLLGDRAVIRVGLQPGDRIITAGVASVRDGMAVRPMDNVEAGQ</sequence>
<dbReference type="Gene3D" id="1.10.287.470">
    <property type="entry name" value="Helix hairpin bin"/>
    <property type="match status" value="1"/>
</dbReference>
<gene>
    <name evidence="5" type="ORF">CLV44_1322</name>
</gene>
<dbReference type="EMBL" id="PYGI01000032">
    <property type="protein sequence ID" value="PSL09378.1"/>
    <property type="molecule type" value="Genomic_DNA"/>
</dbReference>